<dbReference type="AlphaFoldDB" id="A0AAE4CP25"/>
<dbReference type="InterPro" id="IPR011251">
    <property type="entry name" value="Luciferase-like_dom"/>
</dbReference>
<dbReference type="InterPro" id="IPR019949">
    <property type="entry name" value="CmoO-like"/>
</dbReference>
<evidence type="ECO:0000313" key="4">
    <source>
        <dbReference type="Proteomes" id="UP001183629"/>
    </source>
</evidence>
<dbReference type="RefSeq" id="WP_310408456.1">
    <property type="nucleotide sequence ID" value="NZ_JAVDYC010000001.1"/>
</dbReference>
<dbReference type="InterPro" id="IPR036661">
    <property type="entry name" value="Luciferase-like_sf"/>
</dbReference>
<dbReference type="NCBIfam" id="TIGR03558">
    <property type="entry name" value="oxido_grp_1"/>
    <property type="match status" value="1"/>
</dbReference>
<keyword evidence="4" id="KW-1185">Reference proteome</keyword>
<dbReference type="GO" id="GO:0005829">
    <property type="term" value="C:cytosol"/>
    <property type="evidence" value="ECO:0007669"/>
    <property type="project" value="TreeGrafter"/>
</dbReference>
<feature type="domain" description="Luciferase-like" evidence="2">
    <location>
        <begin position="19"/>
        <end position="305"/>
    </location>
</feature>
<dbReference type="InterPro" id="IPR050766">
    <property type="entry name" value="Bact_Lucif_Oxidored"/>
</dbReference>
<comment type="caution">
    <text evidence="3">The sequence shown here is derived from an EMBL/GenBank/DDBJ whole genome shotgun (WGS) entry which is preliminary data.</text>
</comment>
<evidence type="ECO:0000313" key="3">
    <source>
        <dbReference type="EMBL" id="MDR7320156.1"/>
    </source>
</evidence>
<gene>
    <name evidence="3" type="ORF">J2S44_000406</name>
</gene>
<name>A0AAE4CP25_9ACTN</name>
<dbReference type="GO" id="GO:0016705">
    <property type="term" value="F:oxidoreductase activity, acting on paired donors, with incorporation or reduction of molecular oxygen"/>
    <property type="evidence" value="ECO:0007669"/>
    <property type="project" value="InterPro"/>
</dbReference>
<accession>A0AAE4CP25</accession>
<dbReference type="Pfam" id="PF00296">
    <property type="entry name" value="Bac_luciferase"/>
    <property type="match status" value="1"/>
</dbReference>
<sequence>MAIALSALELATAEEGRSGAHALETAAYAVQRVEELGYRRVWFAEHHGSPFAASVVPAVLIAHFAARTSRIRLGSGGVLAPNHAPLALAEQFATLATLYPGRIDMGVGRGPGTFDRTIVRALRRGAEPTTDAEYQEDVTALLRYLAGDGGVRLIGGWSPDENGVAPFLLSSSTAGAELAARLGVPIALAHQIRPENTVAAARRYRELFTPSRWADRPYVMVAVETIVAETEEEAAFLAHPIDLMRARMFQGLGETALLPPEVAATRAVPAEVRDAVRASGAAQARGTVESVRERFAELVAQTGADELMLGVLVYDAEKRARCYELAAKAAR</sequence>
<comment type="similarity">
    <text evidence="1">To bacterial alkanal monooxygenase alpha and beta chains.</text>
</comment>
<protein>
    <submittedName>
        <fullName evidence="3">Luciferase family oxidoreductase group 1</fullName>
    </submittedName>
</protein>
<organism evidence="3 4">
    <name type="scientific">Catenuloplanes niger</name>
    <dbReference type="NCBI Taxonomy" id="587534"/>
    <lineage>
        <taxon>Bacteria</taxon>
        <taxon>Bacillati</taxon>
        <taxon>Actinomycetota</taxon>
        <taxon>Actinomycetes</taxon>
        <taxon>Micromonosporales</taxon>
        <taxon>Micromonosporaceae</taxon>
        <taxon>Catenuloplanes</taxon>
    </lineage>
</organism>
<evidence type="ECO:0000259" key="2">
    <source>
        <dbReference type="Pfam" id="PF00296"/>
    </source>
</evidence>
<dbReference type="Gene3D" id="3.20.20.30">
    <property type="entry name" value="Luciferase-like domain"/>
    <property type="match status" value="1"/>
</dbReference>
<proteinExistence type="predicted"/>
<dbReference type="PANTHER" id="PTHR30137">
    <property type="entry name" value="LUCIFERASE-LIKE MONOOXYGENASE"/>
    <property type="match status" value="1"/>
</dbReference>
<dbReference type="EMBL" id="JAVDYC010000001">
    <property type="protein sequence ID" value="MDR7320156.1"/>
    <property type="molecule type" value="Genomic_DNA"/>
</dbReference>
<evidence type="ECO:0000256" key="1">
    <source>
        <dbReference type="ARBA" id="ARBA00007789"/>
    </source>
</evidence>
<reference evidence="3 4" key="1">
    <citation type="submission" date="2023-07" db="EMBL/GenBank/DDBJ databases">
        <title>Sequencing the genomes of 1000 actinobacteria strains.</title>
        <authorList>
            <person name="Klenk H.-P."/>
        </authorList>
    </citation>
    <scope>NUCLEOTIDE SEQUENCE [LARGE SCALE GENOMIC DNA]</scope>
    <source>
        <strain evidence="3 4">DSM 44711</strain>
    </source>
</reference>
<dbReference type="PANTHER" id="PTHR30137:SF6">
    <property type="entry name" value="LUCIFERASE-LIKE MONOOXYGENASE"/>
    <property type="match status" value="1"/>
</dbReference>
<dbReference type="SUPFAM" id="SSF51679">
    <property type="entry name" value="Bacterial luciferase-like"/>
    <property type="match status" value="1"/>
</dbReference>
<dbReference type="Proteomes" id="UP001183629">
    <property type="component" value="Unassembled WGS sequence"/>
</dbReference>